<sequence>MSGVLDAHIHLWELDRVELPWFRPGLGLPETVRLADLAAAAAPLAASPTPVPGPGPGPLTGAIAVQAGASRAEALWLTGMCDPLLAGAVVQYDPADPDGWAVSLVGGPARGMRVAVPDRRADLADVAGLDAACERVAAADGVVEFLVRAEQLDGVAAVLARHPRTRFVLCHLGLGAGDPDVAWERGLRAVAALPNAWAKLSGIATAGDQDGSRLRTAVDVALDAFGIHRLLFGSDWPMSARVAPYPELVRRIGAALPPLTAEAAQGFWGGTARVLYRL</sequence>
<dbReference type="PANTHER" id="PTHR43569">
    <property type="entry name" value="AMIDOHYDROLASE"/>
    <property type="match status" value="1"/>
</dbReference>
<protein>
    <submittedName>
        <fullName evidence="3">Amidohydrolase family protein</fullName>
    </submittedName>
</protein>
<dbReference type="PANTHER" id="PTHR43569:SF2">
    <property type="entry name" value="AMIDOHYDROLASE-RELATED DOMAIN-CONTAINING PROTEIN"/>
    <property type="match status" value="1"/>
</dbReference>
<reference evidence="3" key="1">
    <citation type="submission" date="2024-05" db="EMBL/GenBank/DDBJ databases">
        <title>The Natural Products Discovery Center: Release of the First 8490 Sequenced Strains for Exploring Actinobacteria Biosynthetic Diversity.</title>
        <authorList>
            <person name="Kalkreuter E."/>
            <person name="Kautsar S.A."/>
            <person name="Yang D."/>
            <person name="Bader C.D."/>
            <person name="Teijaro C.N."/>
            <person name="Fluegel L."/>
            <person name="Davis C.M."/>
            <person name="Simpson J.R."/>
            <person name="Lauterbach L."/>
            <person name="Steele A.D."/>
            <person name="Gui C."/>
            <person name="Meng S."/>
            <person name="Li G."/>
            <person name="Viehrig K."/>
            <person name="Ye F."/>
            <person name="Su P."/>
            <person name="Kiefer A.F."/>
            <person name="Nichols A."/>
            <person name="Cepeda A.J."/>
            <person name="Yan W."/>
            <person name="Fan B."/>
            <person name="Jiang Y."/>
            <person name="Adhikari A."/>
            <person name="Zheng C.-J."/>
            <person name="Schuster L."/>
            <person name="Cowan T.M."/>
            <person name="Smanski M.J."/>
            <person name="Chevrette M.G."/>
            <person name="de Carvalho L.P.S."/>
            <person name="Shen B."/>
        </authorList>
    </citation>
    <scope>NUCLEOTIDE SEQUENCE</scope>
    <source>
        <strain evidence="3">NPDC080035</strain>
    </source>
</reference>
<proteinExistence type="inferred from homology"/>
<dbReference type="InterPro" id="IPR006680">
    <property type="entry name" value="Amidohydro-rel"/>
</dbReference>
<gene>
    <name evidence="3" type="ORF">AAME72_10525</name>
</gene>
<dbReference type="GO" id="GO:0016787">
    <property type="term" value="F:hydrolase activity"/>
    <property type="evidence" value="ECO:0007669"/>
    <property type="project" value="InterPro"/>
</dbReference>
<accession>A0AAU7G6R2</accession>
<dbReference type="InterPro" id="IPR032466">
    <property type="entry name" value="Metal_Hydrolase"/>
</dbReference>
<dbReference type="RefSeq" id="WP_348786515.1">
    <property type="nucleotide sequence ID" value="NZ_CP157390.1"/>
</dbReference>
<comment type="similarity">
    <text evidence="1">Belongs to the metallo-dependent hydrolases superfamily.</text>
</comment>
<organism evidence="3">
    <name type="scientific">Leifsonia sp. NPDC080035</name>
    <dbReference type="NCBI Taxonomy" id="3143936"/>
    <lineage>
        <taxon>Bacteria</taxon>
        <taxon>Bacillati</taxon>
        <taxon>Actinomycetota</taxon>
        <taxon>Actinomycetes</taxon>
        <taxon>Micrococcales</taxon>
        <taxon>Microbacteriaceae</taxon>
        <taxon>Leifsonia</taxon>
    </lineage>
</organism>
<dbReference type="InterPro" id="IPR052350">
    <property type="entry name" value="Metallo-dep_Lactonases"/>
</dbReference>
<feature type="domain" description="Amidohydrolase-related" evidence="2">
    <location>
        <begin position="6"/>
        <end position="278"/>
    </location>
</feature>
<name>A0AAU7G6R2_9MICO</name>
<dbReference type="Gene3D" id="3.20.20.140">
    <property type="entry name" value="Metal-dependent hydrolases"/>
    <property type="match status" value="1"/>
</dbReference>
<dbReference type="AlphaFoldDB" id="A0AAU7G6R2"/>
<dbReference type="EMBL" id="CP157390">
    <property type="protein sequence ID" value="XBM46530.1"/>
    <property type="molecule type" value="Genomic_DNA"/>
</dbReference>
<evidence type="ECO:0000256" key="1">
    <source>
        <dbReference type="ARBA" id="ARBA00038310"/>
    </source>
</evidence>
<evidence type="ECO:0000313" key="3">
    <source>
        <dbReference type="EMBL" id="XBM46530.1"/>
    </source>
</evidence>
<dbReference type="Pfam" id="PF04909">
    <property type="entry name" value="Amidohydro_2"/>
    <property type="match status" value="1"/>
</dbReference>
<dbReference type="SUPFAM" id="SSF51556">
    <property type="entry name" value="Metallo-dependent hydrolases"/>
    <property type="match status" value="1"/>
</dbReference>
<evidence type="ECO:0000259" key="2">
    <source>
        <dbReference type="Pfam" id="PF04909"/>
    </source>
</evidence>